<dbReference type="PANTHER" id="PTHR43248">
    <property type="entry name" value="2-SUCCINYL-6-HYDROXY-2,4-CYCLOHEXADIENE-1-CARBOXYLATE SYNTHASE"/>
    <property type="match status" value="1"/>
</dbReference>
<comment type="caution">
    <text evidence="7">The sequence shown here is derived from an EMBL/GenBank/DDBJ whole genome shotgun (WGS) entry which is preliminary data.</text>
</comment>
<sequence length="486" mass="52224">MKRIVIPMAIAGLLFAAVPHGAQAAEKKIDWKPCAQGQGVDPRQECASVKVPLDHDNPHGEQITLAVSRIATASPGRRRGVLLLIPGGPGGSSINKPSAHVKRLPKEVSEQYDLVGFDPRGVGGSSPVSCDMDPADLSPSLMKGWPGKDGDITGNVAWARRAAQACADNGGDVLRGMSTRTEARDIDSLRAALGERKLSYWGVSYGTYVGAVYATMFPQRTDRVVLDSNDDPDHRRVARGWLENYGVAVEDRFPEFAAWAAARADTYGLGDTSEAVRKTFLGLAERLDEHPLPWPGSNPPELNGNVLRETMLNALYSDTTFPALAGLMKAGLGKSPLPEPQQVPEAALQNTLAVVMGTICNDVEWPRSVSWHQSRVLKNRAEYPLTAGMPVAMSPCSFWPAPEEPAVRVTSHGPSNILLINNLRDPSTPYSGALEMRRALGDRAVMVAVDSGGHGAYLANGNACGDRTVSRFLADGSRPRHDTVCR</sequence>
<feature type="chain" id="PRO_5037611940" evidence="4">
    <location>
        <begin position="25"/>
        <end position="486"/>
    </location>
</feature>
<dbReference type="Pfam" id="PF08386">
    <property type="entry name" value="Abhydrolase_4"/>
    <property type="match status" value="1"/>
</dbReference>
<evidence type="ECO:0000313" key="7">
    <source>
        <dbReference type="EMBL" id="MBF8184203.1"/>
    </source>
</evidence>
<evidence type="ECO:0000256" key="4">
    <source>
        <dbReference type="SAM" id="SignalP"/>
    </source>
</evidence>
<keyword evidence="2 4" id="KW-0732">Signal</keyword>
<evidence type="ECO:0000313" key="8">
    <source>
        <dbReference type="Proteomes" id="UP000605361"/>
    </source>
</evidence>
<evidence type="ECO:0000256" key="1">
    <source>
        <dbReference type="ARBA" id="ARBA00010088"/>
    </source>
</evidence>
<comment type="similarity">
    <text evidence="1">Belongs to the peptidase S33 family.</text>
</comment>
<dbReference type="InterPro" id="IPR051601">
    <property type="entry name" value="Serine_prot/Carboxylest_S33"/>
</dbReference>
<feature type="domain" description="Peptidase S33 tripeptidyl aminopeptidase-like C-terminal" evidence="6">
    <location>
        <begin position="387"/>
        <end position="485"/>
    </location>
</feature>
<dbReference type="AlphaFoldDB" id="A0A931A509"/>
<evidence type="ECO:0000259" key="6">
    <source>
        <dbReference type="Pfam" id="PF08386"/>
    </source>
</evidence>
<accession>A0A931A509</accession>
<feature type="signal peptide" evidence="4">
    <location>
        <begin position="1"/>
        <end position="24"/>
    </location>
</feature>
<dbReference type="PANTHER" id="PTHR43248:SF29">
    <property type="entry name" value="TRIPEPTIDYL AMINOPEPTIDASE"/>
    <property type="match status" value="1"/>
</dbReference>
<proteinExistence type="inferred from homology"/>
<dbReference type="EMBL" id="JADOGI010000001">
    <property type="protein sequence ID" value="MBF8184203.1"/>
    <property type="molecule type" value="Genomic_DNA"/>
</dbReference>
<dbReference type="Proteomes" id="UP000605361">
    <property type="component" value="Unassembled WGS sequence"/>
</dbReference>
<dbReference type="InterPro" id="IPR029058">
    <property type="entry name" value="AB_hydrolase_fold"/>
</dbReference>
<keyword evidence="8" id="KW-1185">Reference proteome</keyword>
<feature type="domain" description="AB hydrolase-1" evidence="5">
    <location>
        <begin position="81"/>
        <end position="245"/>
    </location>
</feature>
<dbReference type="GO" id="GO:0016787">
    <property type="term" value="F:hydrolase activity"/>
    <property type="evidence" value="ECO:0007669"/>
    <property type="project" value="UniProtKB-KW"/>
</dbReference>
<keyword evidence="3 7" id="KW-0378">Hydrolase</keyword>
<evidence type="ECO:0000259" key="5">
    <source>
        <dbReference type="Pfam" id="PF00561"/>
    </source>
</evidence>
<evidence type="ECO:0000256" key="3">
    <source>
        <dbReference type="ARBA" id="ARBA00022801"/>
    </source>
</evidence>
<organism evidence="7 8">
    <name type="scientific">Nonomuraea cypriaca</name>
    <dbReference type="NCBI Taxonomy" id="1187855"/>
    <lineage>
        <taxon>Bacteria</taxon>
        <taxon>Bacillati</taxon>
        <taxon>Actinomycetota</taxon>
        <taxon>Actinomycetes</taxon>
        <taxon>Streptosporangiales</taxon>
        <taxon>Streptosporangiaceae</taxon>
        <taxon>Nonomuraea</taxon>
    </lineage>
</organism>
<evidence type="ECO:0000256" key="2">
    <source>
        <dbReference type="ARBA" id="ARBA00022729"/>
    </source>
</evidence>
<name>A0A931A509_9ACTN</name>
<dbReference type="SUPFAM" id="SSF53474">
    <property type="entry name" value="alpha/beta-Hydrolases"/>
    <property type="match status" value="1"/>
</dbReference>
<dbReference type="Pfam" id="PF00561">
    <property type="entry name" value="Abhydrolase_1"/>
    <property type="match status" value="1"/>
</dbReference>
<protein>
    <submittedName>
        <fullName evidence="7">Alpha/beta fold hydrolase</fullName>
    </submittedName>
</protein>
<reference evidence="7" key="1">
    <citation type="submission" date="2020-11" db="EMBL/GenBank/DDBJ databases">
        <title>Whole-genome analyses of Nonomuraea sp. K274.</title>
        <authorList>
            <person name="Veyisoglu A."/>
        </authorList>
    </citation>
    <scope>NUCLEOTIDE SEQUENCE</scope>
    <source>
        <strain evidence="7">K274</strain>
    </source>
</reference>
<gene>
    <name evidence="7" type="ORF">ITP53_00250</name>
</gene>
<dbReference type="RefSeq" id="WP_195893194.1">
    <property type="nucleotide sequence ID" value="NZ_JADOGI010000001.1"/>
</dbReference>
<dbReference type="InterPro" id="IPR013595">
    <property type="entry name" value="Pept_S33_TAP-like_C"/>
</dbReference>
<dbReference type="InterPro" id="IPR000073">
    <property type="entry name" value="AB_hydrolase_1"/>
</dbReference>
<dbReference type="Gene3D" id="3.40.50.1820">
    <property type="entry name" value="alpha/beta hydrolase"/>
    <property type="match status" value="1"/>
</dbReference>